<accession>D8QXN9</accession>
<dbReference type="GO" id="GO:0003723">
    <property type="term" value="F:RNA binding"/>
    <property type="evidence" value="ECO:0007669"/>
    <property type="project" value="InterPro"/>
</dbReference>
<sequence length="146" mass="15540">MVIVSTLAACSGAKDLVLGMAIHARILSPDLRKSVFVGTALLNMYAKCGAIEQMGDCRQALETLEGMIQARVQPNPVTFVAAITACSSREFLDWGRNFHAAVIDLGLHSDITIPNALVLMYTKGGSAEEALAEHSSKTSFAKSVKS</sequence>
<dbReference type="Gene3D" id="1.25.40.10">
    <property type="entry name" value="Tetratricopeptide repeat domain"/>
    <property type="match status" value="1"/>
</dbReference>
<dbReference type="PANTHER" id="PTHR47926">
    <property type="entry name" value="PENTATRICOPEPTIDE REPEAT-CONTAINING PROTEIN"/>
    <property type="match status" value="1"/>
</dbReference>
<reference evidence="1 2" key="1">
    <citation type="journal article" date="2011" name="Science">
        <title>The Selaginella genome identifies genetic changes associated with the evolution of vascular plants.</title>
        <authorList>
            <person name="Banks J.A."/>
            <person name="Nishiyama T."/>
            <person name="Hasebe M."/>
            <person name="Bowman J.L."/>
            <person name="Gribskov M."/>
            <person name="dePamphilis C."/>
            <person name="Albert V.A."/>
            <person name="Aono N."/>
            <person name="Aoyama T."/>
            <person name="Ambrose B.A."/>
            <person name="Ashton N.W."/>
            <person name="Axtell M.J."/>
            <person name="Barker E."/>
            <person name="Barker M.S."/>
            <person name="Bennetzen J.L."/>
            <person name="Bonawitz N.D."/>
            <person name="Chapple C."/>
            <person name="Cheng C."/>
            <person name="Correa L.G."/>
            <person name="Dacre M."/>
            <person name="DeBarry J."/>
            <person name="Dreyer I."/>
            <person name="Elias M."/>
            <person name="Engstrom E.M."/>
            <person name="Estelle M."/>
            <person name="Feng L."/>
            <person name="Finet C."/>
            <person name="Floyd S.K."/>
            <person name="Frommer W.B."/>
            <person name="Fujita T."/>
            <person name="Gramzow L."/>
            <person name="Gutensohn M."/>
            <person name="Harholt J."/>
            <person name="Hattori M."/>
            <person name="Heyl A."/>
            <person name="Hirai T."/>
            <person name="Hiwatashi Y."/>
            <person name="Ishikawa M."/>
            <person name="Iwata M."/>
            <person name="Karol K.G."/>
            <person name="Koehler B."/>
            <person name="Kolukisaoglu U."/>
            <person name="Kubo M."/>
            <person name="Kurata T."/>
            <person name="Lalonde S."/>
            <person name="Li K."/>
            <person name="Li Y."/>
            <person name="Litt A."/>
            <person name="Lyons E."/>
            <person name="Manning G."/>
            <person name="Maruyama T."/>
            <person name="Michael T.P."/>
            <person name="Mikami K."/>
            <person name="Miyazaki S."/>
            <person name="Morinaga S."/>
            <person name="Murata T."/>
            <person name="Mueller-Roeber B."/>
            <person name="Nelson D.R."/>
            <person name="Obara M."/>
            <person name="Oguri Y."/>
            <person name="Olmstead R.G."/>
            <person name="Onodera N."/>
            <person name="Petersen B.L."/>
            <person name="Pils B."/>
            <person name="Prigge M."/>
            <person name="Rensing S.A."/>
            <person name="Riano-Pachon D.M."/>
            <person name="Roberts A.W."/>
            <person name="Sato Y."/>
            <person name="Scheller H.V."/>
            <person name="Schulz B."/>
            <person name="Schulz C."/>
            <person name="Shakirov E.V."/>
            <person name="Shibagaki N."/>
            <person name="Shinohara N."/>
            <person name="Shippen D.E."/>
            <person name="Soerensen I."/>
            <person name="Sotooka R."/>
            <person name="Sugimoto N."/>
            <person name="Sugita M."/>
            <person name="Sumikawa N."/>
            <person name="Tanurdzic M."/>
            <person name="Theissen G."/>
            <person name="Ulvskov P."/>
            <person name="Wakazuki S."/>
            <person name="Weng J.K."/>
            <person name="Willats W.W."/>
            <person name="Wipf D."/>
            <person name="Wolf P.G."/>
            <person name="Yang L."/>
            <person name="Zimmer A.D."/>
            <person name="Zhu Q."/>
            <person name="Mitros T."/>
            <person name="Hellsten U."/>
            <person name="Loque D."/>
            <person name="Otillar R."/>
            <person name="Salamov A."/>
            <person name="Schmutz J."/>
            <person name="Shapiro H."/>
            <person name="Lindquist E."/>
            <person name="Lucas S."/>
            <person name="Rokhsar D."/>
            <person name="Grigoriev I.V."/>
        </authorList>
    </citation>
    <scope>NUCLEOTIDE SEQUENCE [LARGE SCALE GENOMIC DNA]</scope>
</reference>
<name>D8QXN9_SELML</name>
<evidence type="ECO:0000313" key="1">
    <source>
        <dbReference type="EMBL" id="EFJ35455.1"/>
    </source>
</evidence>
<dbReference type="EMBL" id="GL377568">
    <property type="protein sequence ID" value="EFJ35455.1"/>
    <property type="molecule type" value="Genomic_DNA"/>
</dbReference>
<dbReference type="KEGG" id="smo:SELMODRAFT_404885"/>
<keyword evidence="2" id="KW-1185">Reference proteome</keyword>
<dbReference type="GO" id="GO:0009451">
    <property type="term" value="P:RNA modification"/>
    <property type="evidence" value="ECO:0007669"/>
    <property type="project" value="InterPro"/>
</dbReference>
<dbReference type="InParanoid" id="D8QXN9"/>
<dbReference type="Gramene" id="EFJ35455">
    <property type="protein sequence ID" value="EFJ35455"/>
    <property type="gene ID" value="SELMODRAFT_404885"/>
</dbReference>
<dbReference type="InterPro" id="IPR011990">
    <property type="entry name" value="TPR-like_helical_dom_sf"/>
</dbReference>
<evidence type="ECO:0008006" key="3">
    <source>
        <dbReference type="Google" id="ProtNLM"/>
    </source>
</evidence>
<dbReference type="HOGENOM" id="CLU_002706_0_0_1"/>
<dbReference type="eggNOG" id="KOG4197">
    <property type="taxonomic scope" value="Eukaryota"/>
</dbReference>
<evidence type="ECO:0000313" key="2">
    <source>
        <dbReference type="Proteomes" id="UP000001514"/>
    </source>
</evidence>
<protein>
    <recommendedName>
        <fullName evidence="3">Pentacotripeptide-repeat region of PRORP domain-containing protein</fullName>
    </recommendedName>
</protein>
<gene>
    <name evidence="1" type="ORF">SELMODRAFT_404885</name>
</gene>
<dbReference type="AlphaFoldDB" id="D8QXN9"/>
<dbReference type="InterPro" id="IPR046960">
    <property type="entry name" value="PPR_At4g14850-like_plant"/>
</dbReference>
<organism evidence="2">
    <name type="scientific">Selaginella moellendorffii</name>
    <name type="common">Spikemoss</name>
    <dbReference type="NCBI Taxonomy" id="88036"/>
    <lineage>
        <taxon>Eukaryota</taxon>
        <taxon>Viridiplantae</taxon>
        <taxon>Streptophyta</taxon>
        <taxon>Embryophyta</taxon>
        <taxon>Tracheophyta</taxon>
        <taxon>Lycopodiopsida</taxon>
        <taxon>Selaginellales</taxon>
        <taxon>Selaginellaceae</taxon>
        <taxon>Selaginella</taxon>
    </lineage>
</organism>
<dbReference type="PANTHER" id="PTHR47926:SF533">
    <property type="entry name" value="DYW DOMAIN-CONTAINING PROTEIN"/>
    <property type="match status" value="1"/>
</dbReference>
<dbReference type="Proteomes" id="UP000001514">
    <property type="component" value="Unassembled WGS sequence"/>
</dbReference>
<proteinExistence type="predicted"/>